<dbReference type="PROSITE" id="PS50109">
    <property type="entry name" value="HIS_KIN"/>
    <property type="match status" value="1"/>
</dbReference>
<dbReference type="KEGG" id="gtt:GUITHDRAFT_62766"/>
<dbReference type="RefSeq" id="XP_005842414.1">
    <property type="nucleotide sequence ID" value="XM_005842357.1"/>
</dbReference>
<dbReference type="SMART" id="SM00388">
    <property type="entry name" value="HisKA"/>
    <property type="match status" value="1"/>
</dbReference>
<keyword evidence="4" id="KW-0808">Transferase</keyword>
<dbReference type="CDD" id="cd00082">
    <property type="entry name" value="HisKA"/>
    <property type="match status" value="1"/>
</dbReference>
<reference evidence="9" key="3">
    <citation type="submission" date="2016-03" db="UniProtKB">
        <authorList>
            <consortium name="EnsemblProtists"/>
        </authorList>
    </citation>
    <scope>IDENTIFICATION</scope>
</reference>
<reference evidence="8 10" key="1">
    <citation type="journal article" date="2012" name="Nature">
        <title>Algal genomes reveal evolutionary mosaicism and the fate of nucleomorphs.</title>
        <authorList>
            <consortium name="DOE Joint Genome Institute"/>
            <person name="Curtis B.A."/>
            <person name="Tanifuji G."/>
            <person name="Burki F."/>
            <person name="Gruber A."/>
            <person name="Irimia M."/>
            <person name="Maruyama S."/>
            <person name="Arias M.C."/>
            <person name="Ball S.G."/>
            <person name="Gile G.H."/>
            <person name="Hirakawa Y."/>
            <person name="Hopkins J.F."/>
            <person name="Kuo A."/>
            <person name="Rensing S.A."/>
            <person name="Schmutz J."/>
            <person name="Symeonidi A."/>
            <person name="Elias M."/>
            <person name="Eveleigh R.J."/>
            <person name="Herman E.K."/>
            <person name="Klute M.J."/>
            <person name="Nakayama T."/>
            <person name="Obornik M."/>
            <person name="Reyes-Prieto A."/>
            <person name="Armbrust E.V."/>
            <person name="Aves S.J."/>
            <person name="Beiko R.G."/>
            <person name="Coutinho P."/>
            <person name="Dacks J.B."/>
            <person name="Durnford D.G."/>
            <person name="Fast N.M."/>
            <person name="Green B.R."/>
            <person name="Grisdale C.J."/>
            <person name="Hempel F."/>
            <person name="Henrissat B."/>
            <person name="Hoppner M.P."/>
            <person name="Ishida K."/>
            <person name="Kim E."/>
            <person name="Koreny L."/>
            <person name="Kroth P.G."/>
            <person name="Liu Y."/>
            <person name="Malik S.B."/>
            <person name="Maier U.G."/>
            <person name="McRose D."/>
            <person name="Mock T."/>
            <person name="Neilson J.A."/>
            <person name="Onodera N.T."/>
            <person name="Poole A.M."/>
            <person name="Pritham E.J."/>
            <person name="Richards T.A."/>
            <person name="Rocap G."/>
            <person name="Roy S.W."/>
            <person name="Sarai C."/>
            <person name="Schaack S."/>
            <person name="Shirato S."/>
            <person name="Slamovits C.H."/>
            <person name="Spencer D.F."/>
            <person name="Suzuki S."/>
            <person name="Worden A.Z."/>
            <person name="Zauner S."/>
            <person name="Barry K."/>
            <person name="Bell C."/>
            <person name="Bharti A.K."/>
            <person name="Crow J.A."/>
            <person name="Grimwood J."/>
            <person name="Kramer R."/>
            <person name="Lindquist E."/>
            <person name="Lucas S."/>
            <person name="Salamov A."/>
            <person name="McFadden G.I."/>
            <person name="Lane C.E."/>
            <person name="Keeling P.J."/>
            <person name="Gray M.W."/>
            <person name="Grigoriev I.V."/>
            <person name="Archibald J.M."/>
        </authorList>
    </citation>
    <scope>NUCLEOTIDE SEQUENCE</scope>
    <source>
        <strain evidence="8 10">CCMP2712</strain>
    </source>
</reference>
<evidence type="ECO:0000256" key="2">
    <source>
        <dbReference type="ARBA" id="ARBA00012438"/>
    </source>
</evidence>
<dbReference type="InterPro" id="IPR005467">
    <property type="entry name" value="His_kinase_dom"/>
</dbReference>
<evidence type="ECO:0000256" key="6">
    <source>
        <dbReference type="SAM" id="MobiDB-lite"/>
    </source>
</evidence>
<keyword evidence="10" id="KW-1185">Reference proteome</keyword>
<evidence type="ECO:0000256" key="3">
    <source>
        <dbReference type="ARBA" id="ARBA00022553"/>
    </source>
</evidence>
<sequence length="335" mass="36473">MNRALQMAYLEAETSARLARQFLANMSHELRTPLNAVIAFTSLVLDSRDLSPLHEEYLSSSLTSAEALLGIINQVLDFSKFHAQEEEEEEGGEEERPKSSDARPSLRVNARDVDFAVEICPLLRGEKVPKLLGDPVRLRQCLVNLCDNAAKFSKDTGGQALLSVEVEEGAFGELLVLAQVWDNGDGIPKDKQPLLFVPFSQVDCKYSRKHGGTGLGLAITKKIVDAMEGSIEVFSEGPDKGSTFTMQISFPVAADGEEGLQQGSPLRMTKLRYDRLFRLPSPPFPVSLLLSVSLPPLHSPPSLSADHPIAAAVSRCCCPRVPAKSSRSNFANPGD</sequence>
<evidence type="ECO:0000313" key="10">
    <source>
        <dbReference type="Proteomes" id="UP000011087"/>
    </source>
</evidence>
<evidence type="ECO:0000256" key="5">
    <source>
        <dbReference type="ARBA" id="ARBA00022777"/>
    </source>
</evidence>
<gene>
    <name evidence="8" type="ORF">GUITHDRAFT_62766</name>
</gene>
<dbReference type="CDD" id="cd16922">
    <property type="entry name" value="HATPase_EvgS-ArcB-TorS-like"/>
    <property type="match status" value="1"/>
</dbReference>
<dbReference type="eggNOG" id="KOG0519">
    <property type="taxonomic scope" value="Eukaryota"/>
</dbReference>
<evidence type="ECO:0000313" key="8">
    <source>
        <dbReference type="EMBL" id="EKX55434.1"/>
    </source>
</evidence>
<dbReference type="SMART" id="SM00387">
    <property type="entry name" value="HATPase_c"/>
    <property type="match status" value="1"/>
</dbReference>
<dbReference type="EMBL" id="JH992965">
    <property type="protein sequence ID" value="EKX55434.1"/>
    <property type="molecule type" value="Genomic_DNA"/>
</dbReference>
<dbReference type="Gene3D" id="3.30.565.10">
    <property type="entry name" value="Histidine kinase-like ATPase, C-terminal domain"/>
    <property type="match status" value="1"/>
</dbReference>
<evidence type="ECO:0000256" key="1">
    <source>
        <dbReference type="ARBA" id="ARBA00000085"/>
    </source>
</evidence>
<dbReference type="STRING" id="905079.L1K4A5"/>
<dbReference type="GO" id="GO:0005886">
    <property type="term" value="C:plasma membrane"/>
    <property type="evidence" value="ECO:0007669"/>
    <property type="project" value="TreeGrafter"/>
</dbReference>
<dbReference type="AlphaFoldDB" id="L1K4A5"/>
<dbReference type="InterPro" id="IPR004358">
    <property type="entry name" value="Sig_transdc_His_kin-like_C"/>
</dbReference>
<organism evidence="8">
    <name type="scientific">Guillardia theta (strain CCMP2712)</name>
    <name type="common">Cryptophyte</name>
    <dbReference type="NCBI Taxonomy" id="905079"/>
    <lineage>
        <taxon>Eukaryota</taxon>
        <taxon>Cryptophyceae</taxon>
        <taxon>Pyrenomonadales</taxon>
        <taxon>Geminigeraceae</taxon>
        <taxon>Guillardia</taxon>
    </lineage>
</organism>
<dbReference type="SUPFAM" id="SSF55874">
    <property type="entry name" value="ATPase domain of HSP90 chaperone/DNA topoisomerase II/histidine kinase"/>
    <property type="match status" value="1"/>
</dbReference>
<reference evidence="10" key="2">
    <citation type="submission" date="2012-11" db="EMBL/GenBank/DDBJ databases">
        <authorList>
            <person name="Kuo A."/>
            <person name="Curtis B.A."/>
            <person name="Tanifuji G."/>
            <person name="Burki F."/>
            <person name="Gruber A."/>
            <person name="Irimia M."/>
            <person name="Maruyama S."/>
            <person name="Arias M.C."/>
            <person name="Ball S.G."/>
            <person name="Gile G.H."/>
            <person name="Hirakawa Y."/>
            <person name="Hopkins J.F."/>
            <person name="Rensing S.A."/>
            <person name="Schmutz J."/>
            <person name="Symeonidi A."/>
            <person name="Elias M."/>
            <person name="Eveleigh R.J."/>
            <person name="Herman E.K."/>
            <person name="Klute M.J."/>
            <person name="Nakayama T."/>
            <person name="Obornik M."/>
            <person name="Reyes-Prieto A."/>
            <person name="Armbrust E.V."/>
            <person name="Aves S.J."/>
            <person name="Beiko R.G."/>
            <person name="Coutinho P."/>
            <person name="Dacks J.B."/>
            <person name="Durnford D.G."/>
            <person name="Fast N.M."/>
            <person name="Green B.R."/>
            <person name="Grisdale C."/>
            <person name="Hempe F."/>
            <person name="Henrissat B."/>
            <person name="Hoppner M.P."/>
            <person name="Ishida K.-I."/>
            <person name="Kim E."/>
            <person name="Koreny L."/>
            <person name="Kroth P.G."/>
            <person name="Liu Y."/>
            <person name="Malik S.-B."/>
            <person name="Maier U.G."/>
            <person name="McRose D."/>
            <person name="Mock T."/>
            <person name="Neilson J.A."/>
            <person name="Onodera N.T."/>
            <person name="Poole A.M."/>
            <person name="Pritham E.J."/>
            <person name="Richards T.A."/>
            <person name="Rocap G."/>
            <person name="Roy S.W."/>
            <person name="Sarai C."/>
            <person name="Schaack S."/>
            <person name="Shirato S."/>
            <person name="Slamovits C.H."/>
            <person name="Spencer D.F."/>
            <person name="Suzuki S."/>
            <person name="Worden A.Z."/>
            <person name="Zauner S."/>
            <person name="Barry K."/>
            <person name="Bell C."/>
            <person name="Bharti A.K."/>
            <person name="Crow J.A."/>
            <person name="Grimwood J."/>
            <person name="Kramer R."/>
            <person name="Lindquist E."/>
            <person name="Lucas S."/>
            <person name="Salamov A."/>
            <person name="McFadden G.I."/>
            <person name="Lane C.E."/>
            <person name="Keeling P.J."/>
            <person name="Gray M.W."/>
            <person name="Grigoriev I.V."/>
            <person name="Archibald J.M."/>
        </authorList>
    </citation>
    <scope>NUCLEOTIDE SEQUENCE</scope>
    <source>
        <strain evidence="10">CCMP2712</strain>
    </source>
</reference>
<proteinExistence type="predicted"/>
<accession>L1K4A5</accession>
<dbReference type="GO" id="GO:0000155">
    <property type="term" value="F:phosphorelay sensor kinase activity"/>
    <property type="evidence" value="ECO:0007669"/>
    <property type="project" value="InterPro"/>
</dbReference>
<dbReference type="InterPro" id="IPR036097">
    <property type="entry name" value="HisK_dim/P_sf"/>
</dbReference>
<comment type="catalytic activity">
    <reaction evidence="1">
        <text>ATP + protein L-histidine = ADP + protein N-phospho-L-histidine.</text>
        <dbReference type="EC" id="2.7.13.3"/>
    </reaction>
</comment>
<protein>
    <recommendedName>
        <fullName evidence="2">histidine kinase</fullName>
        <ecNumber evidence="2">2.7.13.3</ecNumber>
    </recommendedName>
</protein>
<dbReference type="PANTHER" id="PTHR43047:SF72">
    <property type="entry name" value="OSMOSENSING HISTIDINE PROTEIN KINASE SLN1"/>
    <property type="match status" value="1"/>
</dbReference>
<evidence type="ECO:0000256" key="4">
    <source>
        <dbReference type="ARBA" id="ARBA00022679"/>
    </source>
</evidence>
<feature type="domain" description="Histidine kinase" evidence="7">
    <location>
        <begin position="25"/>
        <end position="252"/>
    </location>
</feature>
<feature type="region of interest" description="Disordered" evidence="6">
    <location>
        <begin position="83"/>
        <end position="104"/>
    </location>
</feature>
<dbReference type="Proteomes" id="UP000011087">
    <property type="component" value="Unassembled WGS sequence"/>
</dbReference>
<dbReference type="EnsemblProtists" id="EKX55434">
    <property type="protein sequence ID" value="EKX55434"/>
    <property type="gene ID" value="GUITHDRAFT_62766"/>
</dbReference>
<dbReference type="GeneID" id="17312051"/>
<dbReference type="OMA" id="AVATHEM"/>
<dbReference type="SUPFAM" id="SSF47384">
    <property type="entry name" value="Homodimeric domain of signal transducing histidine kinase"/>
    <property type="match status" value="1"/>
</dbReference>
<keyword evidence="5" id="KW-0418">Kinase</keyword>
<dbReference type="Pfam" id="PF00512">
    <property type="entry name" value="HisKA"/>
    <property type="match status" value="1"/>
</dbReference>
<dbReference type="GO" id="GO:0009927">
    <property type="term" value="F:histidine phosphotransfer kinase activity"/>
    <property type="evidence" value="ECO:0007669"/>
    <property type="project" value="TreeGrafter"/>
</dbReference>
<dbReference type="PaxDb" id="55529-EKX55434"/>
<dbReference type="InterPro" id="IPR003661">
    <property type="entry name" value="HisK_dim/P_dom"/>
</dbReference>
<keyword evidence="3" id="KW-0597">Phosphoprotein</keyword>
<dbReference type="PRINTS" id="PR00344">
    <property type="entry name" value="BCTRLSENSOR"/>
</dbReference>
<dbReference type="Gene3D" id="1.10.287.130">
    <property type="match status" value="1"/>
</dbReference>
<dbReference type="InterPro" id="IPR036890">
    <property type="entry name" value="HATPase_C_sf"/>
</dbReference>
<name>L1K4A5_GUITC</name>
<dbReference type="EC" id="2.7.13.3" evidence="2"/>
<dbReference type="PANTHER" id="PTHR43047">
    <property type="entry name" value="TWO-COMPONENT HISTIDINE PROTEIN KINASE"/>
    <property type="match status" value="1"/>
</dbReference>
<dbReference type="OrthoDB" id="60033at2759"/>
<dbReference type="Pfam" id="PF02518">
    <property type="entry name" value="HATPase_c"/>
    <property type="match status" value="1"/>
</dbReference>
<dbReference type="HOGENOM" id="CLU_071730_0_0_1"/>
<evidence type="ECO:0000259" key="7">
    <source>
        <dbReference type="PROSITE" id="PS50109"/>
    </source>
</evidence>
<dbReference type="InterPro" id="IPR003594">
    <property type="entry name" value="HATPase_dom"/>
</dbReference>
<evidence type="ECO:0000313" key="9">
    <source>
        <dbReference type="EnsemblProtists" id="EKX55434"/>
    </source>
</evidence>